<comment type="caution">
    <text evidence="3">The sequence shown here is derived from an EMBL/GenBank/DDBJ whole genome shotgun (WGS) entry which is preliminary data.</text>
</comment>
<reference evidence="3" key="1">
    <citation type="journal article" date="2023" name="G3 (Bethesda)">
        <title>A reference genome for the long-term kleptoplast-retaining sea slug Elysia crispata morphotype clarki.</title>
        <authorList>
            <person name="Eastman K.E."/>
            <person name="Pendleton A.L."/>
            <person name="Shaikh M.A."/>
            <person name="Suttiyut T."/>
            <person name="Ogas R."/>
            <person name="Tomko P."/>
            <person name="Gavelis G."/>
            <person name="Widhalm J.R."/>
            <person name="Wisecaver J.H."/>
        </authorList>
    </citation>
    <scope>NUCLEOTIDE SEQUENCE</scope>
    <source>
        <strain evidence="3">ECLA1</strain>
    </source>
</reference>
<keyword evidence="1" id="KW-1133">Transmembrane helix</keyword>
<dbReference type="Proteomes" id="UP001283361">
    <property type="component" value="Unassembled WGS sequence"/>
</dbReference>
<evidence type="ECO:0000313" key="4">
    <source>
        <dbReference type="Proteomes" id="UP001283361"/>
    </source>
</evidence>
<proteinExistence type="predicted"/>
<feature type="chain" id="PRO_5042148313" evidence="2">
    <location>
        <begin position="24"/>
        <end position="284"/>
    </location>
</feature>
<protein>
    <submittedName>
        <fullName evidence="3">Uncharacterized protein</fullName>
    </submittedName>
</protein>
<keyword evidence="4" id="KW-1185">Reference proteome</keyword>
<keyword evidence="1" id="KW-0812">Transmembrane</keyword>
<organism evidence="3 4">
    <name type="scientific">Elysia crispata</name>
    <name type="common">lettuce slug</name>
    <dbReference type="NCBI Taxonomy" id="231223"/>
    <lineage>
        <taxon>Eukaryota</taxon>
        <taxon>Metazoa</taxon>
        <taxon>Spiralia</taxon>
        <taxon>Lophotrochozoa</taxon>
        <taxon>Mollusca</taxon>
        <taxon>Gastropoda</taxon>
        <taxon>Heterobranchia</taxon>
        <taxon>Euthyneura</taxon>
        <taxon>Panpulmonata</taxon>
        <taxon>Sacoglossa</taxon>
        <taxon>Placobranchoidea</taxon>
        <taxon>Plakobranchidae</taxon>
        <taxon>Elysia</taxon>
    </lineage>
</organism>
<dbReference type="AlphaFoldDB" id="A0AAE1DU10"/>
<evidence type="ECO:0000256" key="2">
    <source>
        <dbReference type="SAM" id="SignalP"/>
    </source>
</evidence>
<accession>A0AAE1DU10</accession>
<keyword evidence="1" id="KW-0472">Membrane</keyword>
<dbReference type="EMBL" id="JAWDGP010002614">
    <property type="protein sequence ID" value="KAK3781618.1"/>
    <property type="molecule type" value="Genomic_DNA"/>
</dbReference>
<feature type="transmembrane region" description="Helical" evidence="1">
    <location>
        <begin position="242"/>
        <end position="261"/>
    </location>
</feature>
<evidence type="ECO:0000313" key="3">
    <source>
        <dbReference type="EMBL" id="KAK3781618.1"/>
    </source>
</evidence>
<sequence length="284" mass="31373">MQVTPKLSLCLLIVAVVLPATLCVSVQCVTCSYTFAGDGTTDYTCVDSVYNFTKTSSAVCDLGLCTVRTVYTMGFTRINSMYRGCGTSVIHGCDTADSVYPTCTFSCSSQNCNDLNATVTSTHRDISPHDKIHATSSQDITDRTLLRIRRLLRKGDDQRPFRDYNPELLLSDHLLTAIIDRLRKPLLFSLSGPPMSASVHRFDNFRSGPDRKGVASPYVGNIGAAFGYIKNMLRRWRSLKKIVYAAAILFLTIILYATTAGDGYEQDSNPDWTLPLVSREDVSC</sequence>
<keyword evidence="2" id="KW-0732">Signal</keyword>
<feature type="signal peptide" evidence="2">
    <location>
        <begin position="1"/>
        <end position="23"/>
    </location>
</feature>
<gene>
    <name evidence="3" type="ORF">RRG08_029282</name>
</gene>
<evidence type="ECO:0000256" key="1">
    <source>
        <dbReference type="SAM" id="Phobius"/>
    </source>
</evidence>
<name>A0AAE1DU10_9GAST</name>